<dbReference type="Proteomes" id="UP000012174">
    <property type="component" value="Unassembled WGS sequence"/>
</dbReference>
<dbReference type="AlphaFoldDB" id="M7SC82"/>
<evidence type="ECO:0000313" key="2">
    <source>
        <dbReference type="EMBL" id="EMR63814.1"/>
    </source>
</evidence>
<name>M7SC82_EUTLA</name>
<dbReference type="OMA" id="EPWETSI"/>
<evidence type="ECO:0000256" key="1">
    <source>
        <dbReference type="SAM" id="MobiDB-lite"/>
    </source>
</evidence>
<proteinExistence type="predicted"/>
<sequence length="388" mass="44162">MQPMLSSPGFPLGYLEDRRDQGTLGLYLRFADHEPIYGLTCRHVVRGDRKVDESYKYSGAGQPQYHIQGNETTFYDWQIDLEATLAENNKFIKSTEEAYGRWDSYQQYDEKKQHLCPTKQDREHLQRQKLLAVYTEKVIQCVSQFPQKSQRTIGHLAFHSAFQVSTRKPGYLTDWGLIELDLKKYEDHPENRVFIELDFKKHEDYPENRVLFNTKHMPEMPSHQLDVMLSKMDKGHLPLSGIVPEEHDSFFVAKRGARTGLTTGVKTEIEAVIRLPACGSDDILCWEMLIVPVKGTDKFSDCGDSGSTVFDYKGRIVGLVTASTHEPRPKDGKRKKRTGQNVVPDTAGEVDAAELATLVDGTDITFAAPIQWVLDDIESFTGMKPEII</sequence>
<accession>M7SC82</accession>
<dbReference type="InterPro" id="IPR009003">
    <property type="entry name" value="Peptidase_S1_PA"/>
</dbReference>
<dbReference type="SUPFAM" id="SSF50494">
    <property type="entry name" value="Trypsin-like serine proteases"/>
    <property type="match status" value="1"/>
</dbReference>
<dbReference type="OrthoDB" id="5424209at2759"/>
<dbReference type="eggNOG" id="ENOG502RPM5">
    <property type="taxonomic scope" value="Eukaryota"/>
</dbReference>
<dbReference type="EMBL" id="KB707158">
    <property type="protein sequence ID" value="EMR63814.1"/>
    <property type="molecule type" value="Genomic_DNA"/>
</dbReference>
<gene>
    <name evidence="2" type="ORF">UCREL1_9233</name>
</gene>
<dbReference type="InterPro" id="IPR043504">
    <property type="entry name" value="Peptidase_S1_PA_chymotrypsin"/>
</dbReference>
<reference evidence="3" key="1">
    <citation type="journal article" date="2013" name="Genome Announc.">
        <title>Draft genome sequence of the grapevine dieback fungus Eutypa lata UCR-EL1.</title>
        <authorList>
            <person name="Blanco-Ulate B."/>
            <person name="Rolshausen P.E."/>
            <person name="Cantu D."/>
        </authorList>
    </citation>
    <scope>NUCLEOTIDE SEQUENCE [LARGE SCALE GENOMIC DNA]</scope>
    <source>
        <strain evidence="3">UCR-EL1</strain>
    </source>
</reference>
<keyword evidence="3" id="KW-1185">Reference proteome</keyword>
<evidence type="ECO:0000313" key="3">
    <source>
        <dbReference type="Proteomes" id="UP000012174"/>
    </source>
</evidence>
<protein>
    <submittedName>
        <fullName evidence="2">Uncharacterized protein</fullName>
    </submittedName>
</protein>
<organism evidence="2 3">
    <name type="scientific">Eutypa lata (strain UCR-EL1)</name>
    <name type="common">Grapevine dieback disease fungus</name>
    <name type="synonym">Eutypa armeniacae</name>
    <dbReference type="NCBI Taxonomy" id="1287681"/>
    <lineage>
        <taxon>Eukaryota</taxon>
        <taxon>Fungi</taxon>
        <taxon>Dikarya</taxon>
        <taxon>Ascomycota</taxon>
        <taxon>Pezizomycotina</taxon>
        <taxon>Sordariomycetes</taxon>
        <taxon>Xylariomycetidae</taxon>
        <taxon>Xylariales</taxon>
        <taxon>Diatrypaceae</taxon>
        <taxon>Eutypa</taxon>
    </lineage>
</organism>
<dbReference type="Gene3D" id="2.40.10.10">
    <property type="entry name" value="Trypsin-like serine proteases"/>
    <property type="match status" value="1"/>
</dbReference>
<feature type="region of interest" description="Disordered" evidence="1">
    <location>
        <begin position="323"/>
        <end position="345"/>
    </location>
</feature>
<dbReference type="KEGG" id="ela:UCREL1_9233"/>
<dbReference type="HOGENOM" id="CLU_581617_0_0_1"/>